<dbReference type="Pfam" id="PF04232">
    <property type="entry name" value="SpoVS"/>
    <property type="match status" value="1"/>
</dbReference>
<name>A0A1J5P4L4_NEOTH</name>
<sequence>MDVLKVAARSNPNPVAGAPVGHCGKSAAALKQAIKAIAIARGVFLPPGWLLSASLPWRISRLKARNVRP</sequence>
<dbReference type="AlphaFoldDB" id="A0A1J5P4L4"/>
<reference evidence="1 2" key="1">
    <citation type="submission" date="2016-08" db="EMBL/GenBank/DDBJ databases">
        <title>Genome-based comparison of Moorella thermoacetic strains.</title>
        <authorList>
            <person name="Poehlein A."/>
            <person name="Bengelsdorf F.R."/>
            <person name="Esser C."/>
            <person name="Duerre P."/>
            <person name="Daniel R."/>
        </authorList>
    </citation>
    <scope>NUCLEOTIDE SEQUENCE [LARGE SCALE GENOMIC DNA]</scope>
    <source>
        <strain evidence="1 2">DSM 21394</strain>
    </source>
</reference>
<dbReference type="EMBL" id="MDDC01000011">
    <property type="protein sequence ID" value="OIQ58853.1"/>
    <property type="molecule type" value="Genomic_DNA"/>
</dbReference>
<accession>A0A1J5P4L4</accession>
<protein>
    <submittedName>
        <fullName evidence="1">Stage V sporulation protein S</fullName>
    </submittedName>
</protein>
<proteinExistence type="predicted"/>
<evidence type="ECO:0000313" key="2">
    <source>
        <dbReference type="Proteomes" id="UP000182811"/>
    </source>
</evidence>
<comment type="caution">
    <text evidence="1">The sequence shown here is derived from an EMBL/GenBank/DDBJ whole genome shotgun (WGS) entry which is preliminary data.</text>
</comment>
<dbReference type="InterPro" id="IPR007347">
    <property type="entry name" value="SpoVS"/>
</dbReference>
<evidence type="ECO:0000313" key="1">
    <source>
        <dbReference type="EMBL" id="OIQ58853.1"/>
    </source>
</evidence>
<gene>
    <name evidence="1" type="primary">spoVS_2</name>
    <name evidence="1" type="ORF">MOTE_16070</name>
</gene>
<dbReference type="Proteomes" id="UP000182811">
    <property type="component" value="Unassembled WGS sequence"/>
</dbReference>
<organism evidence="1 2">
    <name type="scientific">Neomoorella thermoacetica</name>
    <name type="common">Clostridium thermoaceticum</name>
    <dbReference type="NCBI Taxonomy" id="1525"/>
    <lineage>
        <taxon>Bacteria</taxon>
        <taxon>Bacillati</taxon>
        <taxon>Bacillota</taxon>
        <taxon>Clostridia</taxon>
        <taxon>Neomoorellales</taxon>
        <taxon>Neomoorellaceae</taxon>
        <taxon>Neomoorella</taxon>
    </lineage>
</organism>